<accession>A0ACC2TDH9</accession>
<keyword evidence="2" id="KW-1185">Reference proteome</keyword>
<dbReference type="Proteomes" id="UP001165960">
    <property type="component" value="Unassembled WGS sequence"/>
</dbReference>
<name>A0ACC2TDH9_9FUNG</name>
<gene>
    <name evidence="1" type="ORF">DSO57_1025445</name>
</gene>
<comment type="caution">
    <text evidence="1">The sequence shown here is derived from an EMBL/GenBank/DDBJ whole genome shotgun (WGS) entry which is preliminary data.</text>
</comment>
<protein>
    <submittedName>
        <fullName evidence="1">Uncharacterized protein</fullName>
    </submittedName>
</protein>
<reference evidence="1" key="1">
    <citation type="submission" date="2022-04" db="EMBL/GenBank/DDBJ databases">
        <title>Genome of the entomopathogenic fungus Entomophthora muscae.</title>
        <authorList>
            <person name="Elya C."/>
            <person name="Lovett B.R."/>
            <person name="Lee E."/>
            <person name="Macias A.M."/>
            <person name="Hajek A.E."/>
            <person name="De Bivort B.L."/>
            <person name="Kasson M.T."/>
            <person name="De Fine Licht H.H."/>
            <person name="Stajich J.E."/>
        </authorList>
    </citation>
    <scope>NUCLEOTIDE SEQUENCE</scope>
    <source>
        <strain evidence="1">Berkeley</strain>
    </source>
</reference>
<dbReference type="EMBL" id="QTSX02002983">
    <property type="protein sequence ID" value="KAJ9072631.1"/>
    <property type="molecule type" value="Genomic_DNA"/>
</dbReference>
<evidence type="ECO:0000313" key="2">
    <source>
        <dbReference type="Proteomes" id="UP001165960"/>
    </source>
</evidence>
<sequence>MPSLLKFERAKFGVLHVETAAARKEVPNSTLEEAWTSLEVTKTVPAKSLVEVKAVFKDLYSDYFEKEGTPVQGNQIYAWDAWNLLVRWNEILQQVKEMANREIEALRAQEEKALKSWLVGRMTIKCYPRKPHPWRQSSSKLCPRKAWIRHSSVSWALVGPLPAFSLNYEQACAAACSLLHFGTVAMHSIPGLCPGYTSKDLYSFLLDFCLPPHIDGIHGYDWCVGQPIHPTCPSSPQTCLEIPELTARCCSLRRLK</sequence>
<organism evidence="1 2">
    <name type="scientific">Entomophthora muscae</name>
    <dbReference type="NCBI Taxonomy" id="34485"/>
    <lineage>
        <taxon>Eukaryota</taxon>
        <taxon>Fungi</taxon>
        <taxon>Fungi incertae sedis</taxon>
        <taxon>Zoopagomycota</taxon>
        <taxon>Entomophthoromycotina</taxon>
        <taxon>Entomophthoromycetes</taxon>
        <taxon>Entomophthorales</taxon>
        <taxon>Entomophthoraceae</taxon>
        <taxon>Entomophthora</taxon>
    </lineage>
</organism>
<proteinExistence type="predicted"/>
<evidence type="ECO:0000313" key="1">
    <source>
        <dbReference type="EMBL" id="KAJ9072631.1"/>
    </source>
</evidence>